<evidence type="ECO:0000313" key="1">
    <source>
        <dbReference type="EMBL" id="KAH7948716.1"/>
    </source>
</evidence>
<keyword evidence="2" id="KW-1185">Reference proteome</keyword>
<comment type="caution">
    <text evidence="1">The sequence shown here is derived from an EMBL/GenBank/DDBJ whole genome shotgun (WGS) entry which is preliminary data.</text>
</comment>
<name>A0ACB8CNP5_DERSI</name>
<sequence length="472" mass="51119">MRQLTTRKTSSDCEETRSEGQHWCHGRWMKTHKTCCMGWRLIAGLVRRATAVAPPVRGIVIGIVGVALLDLAEIYGTSIANISYLITTFSRPALAVTMIPLSGILALAHVTIFLCGLSVAALCTGANVWIIRMWTENSSPALQLFHFAFGIGGFVGPFIARPFLSNSDGGNATTSNTTDNVYLTQNNIAYPPVNLVELGNSFAAQNGTGESRVYCAFGIAGALLFIPTVSMIVLYIIDNVDFKPSTPEGDSSAGAEEPRNTVWFTRIVLAIMCLYIGTYVAFESTTSQMMASFAVKSKLHFSKSLASRVESVYFLSYAAGRLTACLVTIKVPPFWVLVSAHVILLPTAVTLALLGSNSSTVLWLSSALFGFGQGPIFASLVSWTAGLININNKMMALAAVTQSIGSMTAPVIVGQFLDNDPNVFLYVCLMTVALCVVSFATMYLYVRRARHRSDDKELLINEADSEHSKRLQ</sequence>
<dbReference type="Proteomes" id="UP000821865">
    <property type="component" value="Chromosome 5"/>
</dbReference>
<accession>A0ACB8CNP5</accession>
<organism evidence="1 2">
    <name type="scientific">Dermacentor silvarum</name>
    <name type="common">Tick</name>
    <dbReference type="NCBI Taxonomy" id="543639"/>
    <lineage>
        <taxon>Eukaryota</taxon>
        <taxon>Metazoa</taxon>
        <taxon>Ecdysozoa</taxon>
        <taxon>Arthropoda</taxon>
        <taxon>Chelicerata</taxon>
        <taxon>Arachnida</taxon>
        <taxon>Acari</taxon>
        <taxon>Parasitiformes</taxon>
        <taxon>Ixodida</taxon>
        <taxon>Ixodoidea</taxon>
        <taxon>Ixodidae</taxon>
        <taxon>Rhipicephalinae</taxon>
        <taxon>Dermacentor</taxon>
    </lineage>
</organism>
<reference evidence="1" key="1">
    <citation type="submission" date="2020-05" db="EMBL/GenBank/DDBJ databases">
        <title>Large-scale comparative analyses of tick genomes elucidate their genetic diversity and vector capacities.</title>
        <authorList>
            <person name="Jia N."/>
            <person name="Wang J."/>
            <person name="Shi W."/>
            <person name="Du L."/>
            <person name="Sun Y."/>
            <person name="Zhan W."/>
            <person name="Jiang J."/>
            <person name="Wang Q."/>
            <person name="Zhang B."/>
            <person name="Ji P."/>
            <person name="Sakyi L.B."/>
            <person name="Cui X."/>
            <person name="Yuan T."/>
            <person name="Jiang B."/>
            <person name="Yang W."/>
            <person name="Lam T.T.-Y."/>
            <person name="Chang Q."/>
            <person name="Ding S."/>
            <person name="Wang X."/>
            <person name="Zhu J."/>
            <person name="Ruan X."/>
            <person name="Zhao L."/>
            <person name="Wei J."/>
            <person name="Que T."/>
            <person name="Du C."/>
            <person name="Cheng J."/>
            <person name="Dai P."/>
            <person name="Han X."/>
            <person name="Huang E."/>
            <person name="Gao Y."/>
            <person name="Liu J."/>
            <person name="Shao H."/>
            <person name="Ye R."/>
            <person name="Li L."/>
            <person name="Wei W."/>
            <person name="Wang X."/>
            <person name="Wang C."/>
            <person name="Yang T."/>
            <person name="Huo Q."/>
            <person name="Li W."/>
            <person name="Guo W."/>
            <person name="Chen H."/>
            <person name="Zhou L."/>
            <person name="Ni X."/>
            <person name="Tian J."/>
            <person name="Zhou Y."/>
            <person name="Sheng Y."/>
            <person name="Liu T."/>
            <person name="Pan Y."/>
            <person name="Xia L."/>
            <person name="Li J."/>
            <person name="Zhao F."/>
            <person name="Cao W."/>
        </authorList>
    </citation>
    <scope>NUCLEOTIDE SEQUENCE</scope>
    <source>
        <strain evidence="1">Dsil-2018</strain>
    </source>
</reference>
<dbReference type="EMBL" id="CM023474">
    <property type="protein sequence ID" value="KAH7948716.1"/>
    <property type="molecule type" value="Genomic_DNA"/>
</dbReference>
<evidence type="ECO:0000313" key="2">
    <source>
        <dbReference type="Proteomes" id="UP000821865"/>
    </source>
</evidence>
<protein>
    <submittedName>
        <fullName evidence="1">Uncharacterized protein</fullName>
    </submittedName>
</protein>
<proteinExistence type="predicted"/>
<gene>
    <name evidence="1" type="ORF">HPB49_001180</name>
</gene>